<accession>A0A0W8FAS8</accession>
<dbReference type="InterPro" id="IPR038377">
    <property type="entry name" value="Na/Glc_symporter_sf"/>
</dbReference>
<sequence length="71" mass="7891">MILGLVGTFAFSYYAKFIAPMPMHPSMYGFVISVAAMIVVSLATAKPSKKLLDETRTGMFIRGEEERKTRS</sequence>
<keyword evidence="1" id="KW-0472">Membrane</keyword>
<gene>
    <name evidence="2" type="ORF">ASZ90_012320</name>
</gene>
<comment type="caution">
    <text evidence="2">The sequence shown here is derived from an EMBL/GenBank/DDBJ whole genome shotgun (WGS) entry which is preliminary data.</text>
</comment>
<evidence type="ECO:0000256" key="1">
    <source>
        <dbReference type="SAM" id="Phobius"/>
    </source>
</evidence>
<dbReference type="EMBL" id="LNQE01001407">
    <property type="protein sequence ID" value="KUG18004.1"/>
    <property type="molecule type" value="Genomic_DNA"/>
</dbReference>
<protein>
    <submittedName>
        <fullName evidence="2">Putative sodium-solute symporter</fullName>
    </submittedName>
</protein>
<name>A0A0W8FAS8_9ZZZZ</name>
<organism evidence="2">
    <name type="scientific">hydrocarbon metagenome</name>
    <dbReference type="NCBI Taxonomy" id="938273"/>
    <lineage>
        <taxon>unclassified sequences</taxon>
        <taxon>metagenomes</taxon>
        <taxon>ecological metagenomes</taxon>
    </lineage>
</organism>
<dbReference type="AlphaFoldDB" id="A0A0W8FAS8"/>
<feature type="transmembrane region" description="Helical" evidence="1">
    <location>
        <begin position="27"/>
        <end position="45"/>
    </location>
</feature>
<keyword evidence="1" id="KW-0812">Transmembrane</keyword>
<proteinExistence type="predicted"/>
<dbReference type="Gene3D" id="1.20.1730.10">
    <property type="entry name" value="Sodium/glucose cotransporter"/>
    <property type="match status" value="1"/>
</dbReference>
<keyword evidence="1" id="KW-1133">Transmembrane helix</keyword>
<reference evidence="2" key="1">
    <citation type="journal article" date="2015" name="Proc. Natl. Acad. Sci. U.S.A.">
        <title>Networks of energetic and metabolic interactions define dynamics in microbial communities.</title>
        <authorList>
            <person name="Embree M."/>
            <person name="Liu J.K."/>
            <person name="Al-Bassam M.M."/>
            <person name="Zengler K."/>
        </authorList>
    </citation>
    <scope>NUCLEOTIDE SEQUENCE</scope>
</reference>
<evidence type="ECO:0000313" key="2">
    <source>
        <dbReference type="EMBL" id="KUG18004.1"/>
    </source>
</evidence>